<organism evidence="2 3">
    <name type="scientific">Blastococcus mobilis</name>
    <dbReference type="NCBI Taxonomy" id="1938746"/>
    <lineage>
        <taxon>Bacteria</taxon>
        <taxon>Bacillati</taxon>
        <taxon>Actinomycetota</taxon>
        <taxon>Actinomycetes</taxon>
        <taxon>Geodermatophilales</taxon>
        <taxon>Geodermatophilaceae</taxon>
        <taxon>Blastococcus</taxon>
    </lineage>
</organism>
<feature type="region of interest" description="Disordered" evidence="1">
    <location>
        <begin position="1"/>
        <end position="61"/>
    </location>
</feature>
<accession>A0A238ZH39</accession>
<feature type="region of interest" description="Disordered" evidence="1">
    <location>
        <begin position="190"/>
        <end position="232"/>
    </location>
</feature>
<evidence type="ECO:0000313" key="2">
    <source>
        <dbReference type="EMBL" id="SNR82479.1"/>
    </source>
</evidence>
<feature type="compositionally biased region" description="Basic residues" evidence="1">
    <location>
        <begin position="9"/>
        <end position="22"/>
    </location>
</feature>
<keyword evidence="3" id="KW-1185">Reference proteome</keyword>
<evidence type="ECO:0000256" key="1">
    <source>
        <dbReference type="SAM" id="MobiDB-lite"/>
    </source>
</evidence>
<dbReference type="EMBL" id="FZNO01000028">
    <property type="protein sequence ID" value="SNR82479.1"/>
    <property type="molecule type" value="Genomic_DNA"/>
</dbReference>
<feature type="region of interest" description="Disordered" evidence="1">
    <location>
        <begin position="250"/>
        <end position="274"/>
    </location>
</feature>
<protein>
    <submittedName>
        <fullName evidence="2">Uncharacterized protein</fullName>
    </submittedName>
</protein>
<name>A0A238ZH39_9ACTN</name>
<sequence>MPPVSGRWSVRRGPRCARAQRHHIADDPHRRRADFLGGEGGRYPGEGGPSEPLAGNRPVADDGDRGLGRPAVLDLVYCPDRLVNRVIGQVQAEQRGGLLRGDPVGRSRAGAVFTCPVGGGLPLVGLHAHRLHRLGSDVPGDGADAEIGKGCGRTAHRPFPFLWRRTVRTASGVSAASARVAASAVHRRLAEASAPTAPEPDTSRAVWPRQYKTGSASSARSPRPPRPGLWSGSVTRSSWWACRCGTVRRRCAGPRSSSGRAPRCRRRRRRSSRP</sequence>
<dbReference type="AlphaFoldDB" id="A0A238ZH39"/>
<proteinExistence type="predicted"/>
<gene>
    <name evidence="2" type="ORF">SAMN06272737_12867</name>
</gene>
<reference evidence="2 3" key="1">
    <citation type="submission" date="2017-06" db="EMBL/GenBank/DDBJ databases">
        <authorList>
            <person name="Kim H.J."/>
            <person name="Triplett B.A."/>
        </authorList>
    </citation>
    <scope>NUCLEOTIDE SEQUENCE [LARGE SCALE GENOMIC DNA]</scope>
    <source>
        <strain evidence="2 3">DSM 44272</strain>
    </source>
</reference>
<feature type="compositionally biased region" description="Basic residues" evidence="1">
    <location>
        <begin position="262"/>
        <end position="274"/>
    </location>
</feature>
<evidence type="ECO:0000313" key="3">
    <source>
        <dbReference type="Proteomes" id="UP000198403"/>
    </source>
</evidence>
<feature type="compositionally biased region" description="Gly residues" evidence="1">
    <location>
        <begin position="37"/>
        <end position="48"/>
    </location>
</feature>
<dbReference type="Proteomes" id="UP000198403">
    <property type="component" value="Unassembled WGS sequence"/>
</dbReference>